<evidence type="ECO:0000313" key="10">
    <source>
        <dbReference type="Proteomes" id="UP000253529"/>
    </source>
</evidence>
<name>A0A366FLF4_9HYPH</name>
<evidence type="ECO:0000313" key="9">
    <source>
        <dbReference type="EMBL" id="RBP15524.1"/>
    </source>
</evidence>
<evidence type="ECO:0008006" key="11">
    <source>
        <dbReference type="Google" id="ProtNLM"/>
    </source>
</evidence>
<dbReference type="PROSITE" id="PS51257">
    <property type="entry name" value="PROKAR_LIPOPROTEIN"/>
    <property type="match status" value="1"/>
</dbReference>
<sequence>MPARSPSSARRALALSVLAAVALAACGRIGPLEPPPDASAQAKPEMPKPGEVSSDTLNPQMKPKIPPITPPNRPFFLDFLLK</sequence>
<dbReference type="InterPro" id="IPR032831">
    <property type="entry name" value="LptM_cons"/>
</dbReference>
<comment type="caution">
    <text evidence="9">The sequence shown here is derived from an EMBL/GenBank/DDBJ whole genome shotgun (WGS) entry which is preliminary data.</text>
</comment>
<evidence type="ECO:0000256" key="4">
    <source>
        <dbReference type="ARBA" id="ARBA00023139"/>
    </source>
</evidence>
<keyword evidence="5" id="KW-0998">Cell outer membrane</keyword>
<dbReference type="NCBIfam" id="NF047847">
    <property type="entry name" value="SS_mature_LptM"/>
    <property type="match status" value="1"/>
</dbReference>
<comment type="subcellular location">
    <subcellularLocation>
        <location evidence="1">Cell outer membrane</location>
        <topology evidence="1">Lipid-anchor</topology>
    </subcellularLocation>
</comment>
<feature type="signal peptide" evidence="8">
    <location>
        <begin position="1"/>
        <end position="24"/>
    </location>
</feature>
<dbReference type="AlphaFoldDB" id="A0A366FLF4"/>
<keyword evidence="2 8" id="KW-0732">Signal</keyword>
<keyword evidence="4" id="KW-0564">Palmitate</keyword>
<proteinExistence type="predicted"/>
<reference evidence="9 10" key="1">
    <citation type="submission" date="2018-06" db="EMBL/GenBank/DDBJ databases">
        <title>Genomic Encyclopedia of Type Strains, Phase IV (KMG-IV): sequencing the most valuable type-strain genomes for metagenomic binning, comparative biology and taxonomic classification.</title>
        <authorList>
            <person name="Goeker M."/>
        </authorList>
    </citation>
    <scope>NUCLEOTIDE SEQUENCE [LARGE SCALE GENOMIC DNA]</scope>
    <source>
        <strain evidence="9 10">DSM 24875</strain>
    </source>
</reference>
<keyword evidence="3" id="KW-0472">Membrane</keyword>
<dbReference type="RefSeq" id="WP_147262704.1">
    <property type="nucleotide sequence ID" value="NZ_QNRK01000008.1"/>
</dbReference>
<protein>
    <recommendedName>
        <fullName evidence="11">Lipoprotein</fullName>
    </recommendedName>
</protein>
<keyword evidence="10" id="KW-1185">Reference proteome</keyword>
<dbReference type="EMBL" id="QNRK01000008">
    <property type="protein sequence ID" value="RBP15524.1"/>
    <property type="molecule type" value="Genomic_DNA"/>
</dbReference>
<evidence type="ECO:0000256" key="2">
    <source>
        <dbReference type="ARBA" id="ARBA00022729"/>
    </source>
</evidence>
<evidence type="ECO:0000256" key="8">
    <source>
        <dbReference type="SAM" id="SignalP"/>
    </source>
</evidence>
<gene>
    <name evidence="9" type="ORF">DFR50_10881</name>
</gene>
<evidence type="ECO:0000256" key="7">
    <source>
        <dbReference type="SAM" id="MobiDB-lite"/>
    </source>
</evidence>
<accession>A0A366FLF4</accession>
<feature type="chain" id="PRO_5017026449" description="Lipoprotein" evidence="8">
    <location>
        <begin position="25"/>
        <end position="82"/>
    </location>
</feature>
<feature type="region of interest" description="Disordered" evidence="7">
    <location>
        <begin position="30"/>
        <end position="70"/>
    </location>
</feature>
<organism evidence="9 10">
    <name type="scientific">Roseiarcus fermentans</name>
    <dbReference type="NCBI Taxonomy" id="1473586"/>
    <lineage>
        <taxon>Bacteria</taxon>
        <taxon>Pseudomonadati</taxon>
        <taxon>Pseudomonadota</taxon>
        <taxon>Alphaproteobacteria</taxon>
        <taxon>Hyphomicrobiales</taxon>
        <taxon>Roseiarcaceae</taxon>
        <taxon>Roseiarcus</taxon>
    </lineage>
</organism>
<evidence type="ECO:0000256" key="3">
    <source>
        <dbReference type="ARBA" id="ARBA00023136"/>
    </source>
</evidence>
<evidence type="ECO:0000256" key="5">
    <source>
        <dbReference type="ARBA" id="ARBA00023237"/>
    </source>
</evidence>
<evidence type="ECO:0000256" key="6">
    <source>
        <dbReference type="ARBA" id="ARBA00023288"/>
    </source>
</evidence>
<keyword evidence="6" id="KW-0449">Lipoprotein</keyword>
<evidence type="ECO:0000256" key="1">
    <source>
        <dbReference type="ARBA" id="ARBA00004459"/>
    </source>
</evidence>
<dbReference type="Proteomes" id="UP000253529">
    <property type="component" value="Unassembled WGS sequence"/>
</dbReference>